<gene>
    <name evidence="1" type="ORF">MPAN_010170</name>
</gene>
<dbReference type="KEGG" id="manr:MPAN_010170"/>
<dbReference type="RefSeq" id="WP_176239587.1">
    <property type="nucleotide sequence ID" value="NZ_AP024412.1"/>
</dbReference>
<reference evidence="1" key="1">
    <citation type="submission" date="2021-01" db="EMBL/GenBank/DDBJ databases">
        <title>Draft genome sequence of Acholeplasmataceae bacterium strain Mahy22.</title>
        <authorList>
            <person name="Watanabe M."/>
            <person name="Kojima H."/>
            <person name="Fukui M."/>
        </authorList>
    </citation>
    <scope>NUCLEOTIDE SEQUENCE</scope>
    <source>
        <strain evidence="1">Mahy22</strain>
    </source>
</reference>
<evidence type="ECO:0000313" key="1">
    <source>
        <dbReference type="EMBL" id="BCR36124.1"/>
    </source>
</evidence>
<evidence type="ECO:0000313" key="2">
    <source>
        <dbReference type="Proteomes" id="UP000620133"/>
    </source>
</evidence>
<organism evidence="1 2">
    <name type="scientific">Mariniplasma anaerobium</name>
    <dbReference type="NCBI Taxonomy" id="2735436"/>
    <lineage>
        <taxon>Bacteria</taxon>
        <taxon>Bacillati</taxon>
        <taxon>Mycoplasmatota</taxon>
        <taxon>Mollicutes</taxon>
        <taxon>Acholeplasmatales</taxon>
        <taxon>Acholeplasmataceae</taxon>
        <taxon>Mariniplasma</taxon>
    </lineage>
</organism>
<name>A0A7U9TKB0_9MOLU</name>
<accession>A0A7U9TKB0</accession>
<keyword evidence="2" id="KW-1185">Reference proteome</keyword>
<proteinExistence type="predicted"/>
<dbReference type="AlphaFoldDB" id="A0A7U9TKB0"/>
<protein>
    <submittedName>
        <fullName evidence="1">Uncharacterized protein</fullName>
    </submittedName>
</protein>
<dbReference type="EMBL" id="AP024412">
    <property type="protein sequence ID" value="BCR36124.1"/>
    <property type="molecule type" value="Genomic_DNA"/>
</dbReference>
<dbReference type="Proteomes" id="UP000620133">
    <property type="component" value="Chromosome"/>
</dbReference>
<sequence length="74" mass="8687">MKITVNGKISEDALKVVLETQKQKTIIIDDYCKKEKLESLFYKDSELEYEYQKTDKQPVTKSKKVEVRNDDQGN</sequence>